<evidence type="ECO:0000259" key="7">
    <source>
        <dbReference type="PROSITE" id="PS50994"/>
    </source>
</evidence>
<keyword evidence="4" id="KW-0255">Endonuclease</keyword>
<dbReference type="Pfam" id="PF17921">
    <property type="entry name" value="Integrase_H2C2"/>
    <property type="match status" value="1"/>
</dbReference>
<sequence length="860" mass="97417">MQEVVRAEVLKLLQAGIIYPISDSPWVSPTHVVPKKSGITVVQNDKGEEVSTRLTTGWRVCIDYRRLNVVTRKDHFPLPFIDQVLERVSGILSIVSWMATPDLVLNWEKCHFMVHQGIVLGHIISKKGIEVDKAKVELIVKLPSPTNVKGVRQFLGHAGSIGGLSRISLTCKPLCELLVKDAKFIWDDRCQRSFEELKLFLTTAPIVRAPNWQLPFETLNEAQRNYTTTEKELLAVVFALDKFRAYLVGSFIVVFTDHSALKYLLTKQDAKARGVSHVGGSCPWYAHIANYLVTGEFQCVPEEEQQGILSHCHGNACGGHFASQKTTMRVLQSGFYWPSLFKDAHTICKSCDRCQRLGKLTRRNMMPLNPILIVDLFLFGALTSWDHSLCLLAMLHLAKYGVKHKVATPYHPQTNGQVELANREIRNILMKVVNTNRKDWSVKLLDSLWAYRTAYKTILGTSPYRLVYGKACHLPVELKYKAWRFQTEEQAKQFAHLAKFSQGMRNQGIISHGRRTRGKSLLGSVPVIPLSGRGGPRIPPSEGGEATGPSFTCFSVQYETRRPPTTQGDYFAPREFSTCPPAKRPGLQVQGVSRASEPPQILSYLLPVTGRPCDSSLSSEIHTATRRYHLEHFMTPREFFHPRVALDFYQSMTTRGVQSPTAIHFSIDGRPGVLELRGTWSTYYPGDLTDSVLLRKELPPRMLLVDVVLRSNLFPLSIQYRGDELFWTHCSYIEGFYFGLHHLIMASSSTLRRRSIGRSSRGPTPFHYYSELLCQILEYLGFPTEPRLERCRLCESDSLSTNGISWRAILHIWSPPMVAPPVPPQPEQASSRQDHHSAHTEATLLLRLLLLLFHQSRHYI</sequence>
<dbReference type="GO" id="GO:0015074">
    <property type="term" value="P:DNA integration"/>
    <property type="evidence" value="ECO:0007669"/>
    <property type="project" value="InterPro"/>
</dbReference>
<dbReference type="SUPFAM" id="SSF53098">
    <property type="entry name" value="Ribonuclease H-like"/>
    <property type="match status" value="1"/>
</dbReference>
<dbReference type="InterPro" id="IPR050951">
    <property type="entry name" value="Retrovirus_Pol_polyprotein"/>
</dbReference>
<dbReference type="SUPFAM" id="SSF56672">
    <property type="entry name" value="DNA/RNA polymerases"/>
    <property type="match status" value="1"/>
</dbReference>
<dbReference type="PANTHER" id="PTHR37984">
    <property type="entry name" value="PROTEIN CBG26694"/>
    <property type="match status" value="1"/>
</dbReference>
<keyword evidence="1" id="KW-0808">Transferase</keyword>
<dbReference type="PROSITE" id="PS50994">
    <property type="entry name" value="INTEGRASE"/>
    <property type="match status" value="1"/>
</dbReference>
<dbReference type="Gene3D" id="3.30.420.10">
    <property type="entry name" value="Ribonuclease H-like superfamily/Ribonuclease H"/>
    <property type="match status" value="1"/>
</dbReference>
<protein>
    <submittedName>
        <fullName evidence="8">Retrovirus-related Pol polyprotein from transposon 17.6</fullName>
    </submittedName>
</protein>
<dbReference type="GO" id="GO:0003964">
    <property type="term" value="F:RNA-directed DNA polymerase activity"/>
    <property type="evidence" value="ECO:0007669"/>
    <property type="project" value="UniProtKB-KW"/>
</dbReference>
<dbReference type="InterPro" id="IPR041373">
    <property type="entry name" value="RT_RNaseH"/>
</dbReference>
<keyword evidence="6" id="KW-0695">RNA-directed DNA polymerase</keyword>
<dbReference type="Gene3D" id="3.30.70.270">
    <property type="match status" value="3"/>
</dbReference>
<dbReference type="GO" id="GO:0004519">
    <property type="term" value="F:endonuclease activity"/>
    <property type="evidence" value="ECO:0007669"/>
    <property type="project" value="UniProtKB-KW"/>
</dbReference>
<dbReference type="Gene3D" id="3.10.10.10">
    <property type="entry name" value="HIV Type 1 Reverse Transcriptase, subunit A, domain 1"/>
    <property type="match status" value="1"/>
</dbReference>
<dbReference type="InterPro" id="IPR043502">
    <property type="entry name" value="DNA/RNA_pol_sf"/>
</dbReference>
<organism evidence="8 9">
    <name type="scientific">Vitis vinifera</name>
    <name type="common">Grape</name>
    <dbReference type="NCBI Taxonomy" id="29760"/>
    <lineage>
        <taxon>Eukaryota</taxon>
        <taxon>Viridiplantae</taxon>
        <taxon>Streptophyta</taxon>
        <taxon>Embryophyta</taxon>
        <taxon>Tracheophyta</taxon>
        <taxon>Spermatophyta</taxon>
        <taxon>Magnoliopsida</taxon>
        <taxon>eudicotyledons</taxon>
        <taxon>Gunneridae</taxon>
        <taxon>Pentapetalae</taxon>
        <taxon>rosids</taxon>
        <taxon>Vitales</taxon>
        <taxon>Vitaceae</taxon>
        <taxon>Viteae</taxon>
        <taxon>Vitis</taxon>
    </lineage>
</organism>
<dbReference type="InterPro" id="IPR043128">
    <property type="entry name" value="Rev_trsase/Diguanyl_cyclase"/>
</dbReference>
<reference evidence="8 9" key="1">
    <citation type="journal article" date="2018" name="PLoS Genet.">
        <title>Population sequencing reveals clonal diversity and ancestral inbreeding in the grapevine cultivar Chardonnay.</title>
        <authorList>
            <person name="Roach M.J."/>
            <person name="Johnson D.L."/>
            <person name="Bohlmann J."/>
            <person name="van Vuuren H.J."/>
            <person name="Jones S.J."/>
            <person name="Pretorius I.S."/>
            <person name="Schmidt S.A."/>
            <person name="Borneman A.R."/>
        </authorList>
    </citation>
    <scope>NUCLEOTIDE SEQUENCE [LARGE SCALE GENOMIC DNA]</scope>
    <source>
        <strain evidence="9">cv. Chardonnay</strain>
        <tissue evidence="8">Leaf</tissue>
    </source>
</reference>
<evidence type="ECO:0000256" key="1">
    <source>
        <dbReference type="ARBA" id="ARBA00022679"/>
    </source>
</evidence>
<accession>A0A438HAS2</accession>
<gene>
    <name evidence="8" type="primary">pol_1342</name>
    <name evidence="8" type="ORF">CK203_051886</name>
</gene>
<evidence type="ECO:0000256" key="2">
    <source>
        <dbReference type="ARBA" id="ARBA00022695"/>
    </source>
</evidence>
<evidence type="ECO:0000256" key="3">
    <source>
        <dbReference type="ARBA" id="ARBA00022722"/>
    </source>
</evidence>
<dbReference type="GO" id="GO:0016787">
    <property type="term" value="F:hydrolase activity"/>
    <property type="evidence" value="ECO:0007669"/>
    <property type="project" value="UniProtKB-KW"/>
</dbReference>
<dbReference type="Pfam" id="PF17917">
    <property type="entry name" value="RT_RNaseH"/>
    <property type="match status" value="1"/>
</dbReference>
<proteinExistence type="predicted"/>
<keyword evidence="5" id="KW-0378">Hydrolase</keyword>
<dbReference type="InterPro" id="IPR041588">
    <property type="entry name" value="Integrase_H2C2"/>
</dbReference>
<evidence type="ECO:0000256" key="5">
    <source>
        <dbReference type="ARBA" id="ARBA00022801"/>
    </source>
</evidence>
<name>A0A438HAS2_VITVI</name>
<dbReference type="Proteomes" id="UP000288805">
    <property type="component" value="Unassembled WGS sequence"/>
</dbReference>
<dbReference type="CDD" id="cd09274">
    <property type="entry name" value="RNase_HI_RT_Ty3"/>
    <property type="match status" value="1"/>
</dbReference>
<dbReference type="InterPro" id="IPR001584">
    <property type="entry name" value="Integrase_cat-core"/>
</dbReference>
<evidence type="ECO:0000313" key="9">
    <source>
        <dbReference type="Proteomes" id="UP000288805"/>
    </source>
</evidence>
<dbReference type="AlphaFoldDB" id="A0A438HAS2"/>
<keyword evidence="2" id="KW-0548">Nucleotidyltransferase</keyword>
<feature type="domain" description="Integrase catalytic" evidence="7">
    <location>
        <begin position="397"/>
        <end position="471"/>
    </location>
</feature>
<evidence type="ECO:0000256" key="6">
    <source>
        <dbReference type="ARBA" id="ARBA00022918"/>
    </source>
</evidence>
<dbReference type="EMBL" id="QGNW01000252">
    <property type="protein sequence ID" value="RVW81545.1"/>
    <property type="molecule type" value="Genomic_DNA"/>
</dbReference>
<dbReference type="PANTHER" id="PTHR37984:SF5">
    <property type="entry name" value="PROTEIN NYNRIN-LIKE"/>
    <property type="match status" value="1"/>
</dbReference>
<evidence type="ECO:0000256" key="4">
    <source>
        <dbReference type="ARBA" id="ARBA00022759"/>
    </source>
</evidence>
<comment type="caution">
    <text evidence="8">The sequence shown here is derived from an EMBL/GenBank/DDBJ whole genome shotgun (WGS) entry which is preliminary data.</text>
</comment>
<keyword evidence="3" id="KW-0540">Nuclease</keyword>
<dbReference type="InterPro" id="IPR012337">
    <property type="entry name" value="RNaseH-like_sf"/>
</dbReference>
<dbReference type="GO" id="GO:0003676">
    <property type="term" value="F:nucleic acid binding"/>
    <property type="evidence" value="ECO:0007669"/>
    <property type="project" value="InterPro"/>
</dbReference>
<evidence type="ECO:0000313" key="8">
    <source>
        <dbReference type="EMBL" id="RVW81545.1"/>
    </source>
</evidence>
<dbReference type="InterPro" id="IPR036397">
    <property type="entry name" value="RNaseH_sf"/>
</dbReference>
<dbReference type="Gene3D" id="1.10.340.70">
    <property type="match status" value="1"/>
</dbReference>